<gene>
    <name evidence="9" type="ORF">SAMN05421795_103139</name>
</gene>
<evidence type="ECO:0000256" key="4">
    <source>
        <dbReference type="ARBA" id="ARBA00022475"/>
    </source>
</evidence>
<feature type="transmembrane region" description="Helical" evidence="8">
    <location>
        <begin position="245"/>
        <end position="267"/>
    </location>
</feature>
<dbReference type="PANTHER" id="PTHR36838">
    <property type="entry name" value="AUXIN EFFLUX CARRIER FAMILY PROTEIN"/>
    <property type="match status" value="1"/>
</dbReference>
<dbReference type="Pfam" id="PF03547">
    <property type="entry name" value="Mem_trans"/>
    <property type="match status" value="1"/>
</dbReference>
<evidence type="ECO:0000256" key="7">
    <source>
        <dbReference type="ARBA" id="ARBA00023136"/>
    </source>
</evidence>
<comment type="subcellular location">
    <subcellularLocation>
        <location evidence="1">Cell membrane</location>
        <topology evidence="1">Multi-pass membrane protein</topology>
    </subcellularLocation>
</comment>
<evidence type="ECO:0008006" key="11">
    <source>
        <dbReference type="Google" id="ProtNLM"/>
    </source>
</evidence>
<evidence type="ECO:0000256" key="2">
    <source>
        <dbReference type="ARBA" id="ARBA00010145"/>
    </source>
</evidence>
<dbReference type="InterPro" id="IPR004776">
    <property type="entry name" value="Mem_transp_PIN-like"/>
</dbReference>
<feature type="transmembrane region" description="Helical" evidence="8">
    <location>
        <begin position="60"/>
        <end position="81"/>
    </location>
</feature>
<reference evidence="10" key="1">
    <citation type="submission" date="2017-01" db="EMBL/GenBank/DDBJ databases">
        <authorList>
            <person name="Varghese N."/>
            <person name="Submissions S."/>
        </authorList>
    </citation>
    <scope>NUCLEOTIDE SEQUENCE [LARGE SCALE GENOMIC DNA]</scope>
    <source>
        <strain evidence="10">DSM 18714</strain>
    </source>
</reference>
<dbReference type="AlphaFoldDB" id="A0A1N7LK27"/>
<keyword evidence="10" id="KW-1185">Reference proteome</keyword>
<keyword evidence="4" id="KW-1003">Cell membrane</keyword>
<dbReference type="GO" id="GO:0005886">
    <property type="term" value="C:plasma membrane"/>
    <property type="evidence" value="ECO:0007669"/>
    <property type="project" value="UniProtKB-SubCell"/>
</dbReference>
<keyword evidence="3" id="KW-0813">Transport</keyword>
<dbReference type="Proteomes" id="UP000186098">
    <property type="component" value="Unassembled WGS sequence"/>
</dbReference>
<evidence type="ECO:0000256" key="5">
    <source>
        <dbReference type="ARBA" id="ARBA00022692"/>
    </source>
</evidence>
<feature type="transmembrane region" description="Helical" evidence="8">
    <location>
        <begin position="274"/>
        <end position="294"/>
    </location>
</feature>
<sequence length="299" mass="30456">MSPVLGVLLPDALVIGLGVVMRRFVPDAGWAGIDRLNFQILFPALIFQAAAARAPGLNDLAVIGGGVWAIILLGFGLGLLLRPLGPARFLDFAGAWQTAWRFNSAIGLVAVQALPESARGLMSIAIGFAVPLANLLAVGAMSRGQSMSLGATARMVVLNPFLLASTLGIGMATAGLHLPDPLSPMVGLLAQAAIPMALLSIGAALEIRAVTRLDPFRGGLSLIKLVVLPALTLGAVRLMGLEADAAAVLVVFAALPTASAAHVLASVFGADRSLAAGVIAQSTALGCVTLPLWLMGLQG</sequence>
<accession>A0A1N7LK27</accession>
<protein>
    <recommendedName>
        <fullName evidence="11">AEC family transporter</fullName>
    </recommendedName>
</protein>
<dbReference type="RefSeq" id="WP_083947676.1">
    <property type="nucleotide sequence ID" value="NZ_FTOM01000003.1"/>
</dbReference>
<feature type="transmembrane region" description="Helical" evidence="8">
    <location>
        <begin position="120"/>
        <end position="141"/>
    </location>
</feature>
<proteinExistence type="inferred from homology"/>
<evidence type="ECO:0000256" key="6">
    <source>
        <dbReference type="ARBA" id="ARBA00022989"/>
    </source>
</evidence>
<feature type="transmembrane region" description="Helical" evidence="8">
    <location>
        <begin position="219"/>
        <end position="239"/>
    </location>
</feature>
<dbReference type="STRING" id="407234.SAMN05421795_103139"/>
<name>A0A1N7LK27_9RHOB</name>
<keyword evidence="6 8" id="KW-1133">Transmembrane helix</keyword>
<dbReference type="GO" id="GO:0055085">
    <property type="term" value="P:transmembrane transport"/>
    <property type="evidence" value="ECO:0007669"/>
    <property type="project" value="InterPro"/>
</dbReference>
<dbReference type="PANTHER" id="PTHR36838:SF4">
    <property type="entry name" value="AUXIN EFFLUX CARRIER FAMILY PROTEIN"/>
    <property type="match status" value="1"/>
</dbReference>
<dbReference type="Gene3D" id="1.20.1530.20">
    <property type="match status" value="1"/>
</dbReference>
<feature type="transmembrane region" description="Helical" evidence="8">
    <location>
        <begin position="153"/>
        <end position="176"/>
    </location>
</feature>
<evidence type="ECO:0000256" key="3">
    <source>
        <dbReference type="ARBA" id="ARBA00022448"/>
    </source>
</evidence>
<organism evidence="9 10">
    <name type="scientific">Phaeovulum vinaykumarii</name>
    <dbReference type="NCBI Taxonomy" id="407234"/>
    <lineage>
        <taxon>Bacteria</taxon>
        <taxon>Pseudomonadati</taxon>
        <taxon>Pseudomonadota</taxon>
        <taxon>Alphaproteobacteria</taxon>
        <taxon>Rhodobacterales</taxon>
        <taxon>Paracoccaceae</taxon>
        <taxon>Phaeovulum</taxon>
    </lineage>
</organism>
<feature type="transmembrane region" description="Helical" evidence="8">
    <location>
        <begin position="6"/>
        <end position="24"/>
    </location>
</feature>
<evidence type="ECO:0000313" key="9">
    <source>
        <dbReference type="EMBL" id="SIS74101.1"/>
    </source>
</evidence>
<feature type="transmembrane region" description="Helical" evidence="8">
    <location>
        <begin position="188"/>
        <end position="207"/>
    </location>
</feature>
<comment type="similarity">
    <text evidence="2">Belongs to the auxin efflux carrier (TC 2.A.69) family.</text>
</comment>
<keyword evidence="5 8" id="KW-0812">Transmembrane</keyword>
<dbReference type="EMBL" id="FTOM01000003">
    <property type="protein sequence ID" value="SIS74101.1"/>
    <property type="molecule type" value="Genomic_DNA"/>
</dbReference>
<evidence type="ECO:0000313" key="10">
    <source>
        <dbReference type="Proteomes" id="UP000186098"/>
    </source>
</evidence>
<dbReference type="InterPro" id="IPR038770">
    <property type="entry name" value="Na+/solute_symporter_sf"/>
</dbReference>
<dbReference type="OrthoDB" id="9805563at2"/>
<evidence type="ECO:0000256" key="1">
    <source>
        <dbReference type="ARBA" id="ARBA00004651"/>
    </source>
</evidence>
<evidence type="ECO:0000256" key="8">
    <source>
        <dbReference type="SAM" id="Phobius"/>
    </source>
</evidence>
<keyword evidence="7 8" id="KW-0472">Membrane</keyword>